<dbReference type="Pfam" id="PF01040">
    <property type="entry name" value="UbiA"/>
    <property type="match status" value="1"/>
</dbReference>
<dbReference type="InterPro" id="IPR044878">
    <property type="entry name" value="UbiA_sf"/>
</dbReference>
<reference evidence="6 7" key="1">
    <citation type="journal article" date="2019" name="Int. J. Syst. Evol. Microbiol.">
        <title>The Global Catalogue of Microorganisms (GCM) 10K type strain sequencing project: providing services to taxonomists for standard genome sequencing and annotation.</title>
        <authorList>
            <consortium name="The Broad Institute Genomics Platform"/>
            <consortium name="The Broad Institute Genome Sequencing Center for Infectious Disease"/>
            <person name="Wu L."/>
            <person name="Ma J."/>
        </authorList>
    </citation>
    <scope>NUCLEOTIDE SEQUENCE [LARGE SCALE GENOMIC DNA]</scope>
    <source>
        <strain evidence="6 7">JCM 13002</strain>
    </source>
</reference>
<comment type="caution">
    <text evidence="6">The sequence shown here is derived from an EMBL/GenBank/DDBJ whole genome shotgun (WGS) entry which is preliminary data.</text>
</comment>
<evidence type="ECO:0000313" key="6">
    <source>
        <dbReference type="EMBL" id="GAA1070084.1"/>
    </source>
</evidence>
<keyword evidence="5" id="KW-0732">Signal</keyword>
<dbReference type="Proteomes" id="UP001499987">
    <property type="component" value="Unassembled WGS sequence"/>
</dbReference>
<keyword evidence="4" id="KW-0472">Membrane</keyword>
<evidence type="ECO:0000256" key="4">
    <source>
        <dbReference type="ARBA" id="ARBA00023136"/>
    </source>
</evidence>
<evidence type="ECO:0000256" key="2">
    <source>
        <dbReference type="ARBA" id="ARBA00022692"/>
    </source>
</evidence>
<dbReference type="EMBL" id="BAAALD010000003">
    <property type="protein sequence ID" value="GAA1070084.1"/>
    <property type="molecule type" value="Genomic_DNA"/>
</dbReference>
<gene>
    <name evidence="6" type="ORF">GCM10009663_05170</name>
</gene>
<evidence type="ECO:0000256" key="5">
    <source>
        <dbReference type="SAM" id="SignalP"/>
    </source>
</evidence>
<dbReference type="Gene3D" id="1.10.357.140">
    <property type="entry name" value="UbiA prenyltransferase"/>
    <property type="match status" value="1"/>
</dbReference>
<evidence type="ECO:0000313" key="7">
    <source>
        <dbReference type="Proteomes" id="UP001499987"/>
    </source>
</evidence>
<organism evidence="6 7">
    <name type="scientific">Kitasatospora arboriphila</name>
    <dbReference type="NCBI Taxonomy" id="258052"/>
    <lineage>
        <taxon>Bacteria</taxon>
        <taxon>Bacillati</taxon>
        <taxon>Actinomycetota</taxon>
        <taxon>Actinomycetes</taxon>
        <taxon>Kitasatosporales</taxon>
        <taxon>Streptomycetaceae</taxon>
        <taxon>Kitasatospora</taxon>
    </lineage>
</organism>
<proteinExistence type="predicted"/>
<name>A0ABN1T9J8_9ACTN</name>
<keyword evidence="3" id="KW-1133">Transmembrane helix</keyword>
<protein>
    <submittedName>
        <fullName evidence="6">UbiA family prenyltransferase</fullName>
    </submittedName>
</protein>
<evidence type="ECO:0000256" key="1">
    <source>
        <dbReference type="ARBA" id="ARBA00004141"/>
    </source>
</evidence>
<feature type="chain" id="PRO_5046262660" evidence="5">
    <location>
        <begin position="33"/>
        <end position="279"/>
    </location>
</feature>
<accession>A0ABN1T9J8</accession>
<keyword evidence="2" id="KW-0812">Transmembrane</keyword>
<keyword evidence="7" id="KW-1185">Reference proteome</keyword>
<feature type="signal peptide" evidence="5">
    <location>
        <begin position="1"/>
        <end position="32"/>
    </location>
</feature>
<comment type="subcellular location">
    <subcellularLocation>
        <location evidence="1">Membrane</location>
        <topology evidence="1">Multi-pass membrane protein</topology>
    </subcellularLocation>
</comment>
<sequence length="279" mass="26968">MDAAAAGRWIRRPALLLAACHPAAAAAVTAFAAGLAAAAGRSRGVVLLTAAATAAGQLSIGWSNDCIDSARDTAAGRADKPLARGALTAGALTPRAVGTAAAAALAAAVPLSLACGTRAGAAHLTGVAAGWAYNLRLKRTAASWLPYAVAFGALPAFATADVPPWWVTGAAALLGCGAHFANVLPDIPADRAAGVLGLPQRLGRRPSAAVAAAATSAATAVLVLGPGRPVPPAEGVALAVAVATALLAPIAPGRIPFLATIAVAGLDVALLLARGPAAG</sequence>
<evidence type="ECO:0000256" key="3">
    <source>
        <dbReference type="ARBA" id="ARBA00022989"/>
    </source>
</evidence>
<dbReference type="InterPro" id="IPR000537">
    <property type="entry name" value="UbiA_prenyltransferase"/>
</dbReference>